<dbReference type="Pfam" id="PF19054">
    <property type="entry name" value="DUF5753"/>
    <property type="match status" value="1"/>
</dbReference>
<dbReference type="Gene3D" id="1.10.260.40">
    <property type="entry name" value="lambda repressor-like DNA-binding domains"/>
    <property type="match status" value="1"/>
</dbReference>
<proteinExistence type="predicted"/>
<dbReference type="InterPro" id="IPR010982">
    <property type="entry name" value="Lambda_DNA-bd_dom_sf"/>
</dbReference>
<accession>A0A365H0B4</accession>
<name>A0A365H0B4_9ACTN</name>
<dbReference type="OrthoDB" id="3469353at2"/>
<dbReference type="AlphaFoldDB" id="A0A365H0B4"/>
<evidence type="ECO:0000313" key="3">
    <source>
        <dbReference type="Proteomes" id="UP000251891"/>
    </source>
</evidence>
<keyword evidence="3" id="KW-1185">Reference proteome</keyword>
<dbReference type="Proteomes" id="UP000251891">
    <property type="component" value="Unassembled WGS sequence"/>
</dbReference>
<sequence>MPRPPKELNPGSSPLALFGSTLRHYREQAKLSQDQLGARINYAGSTIGDVERGETRCERVLAERADEPLQTKGMLPHLWDHLVKPAFYPAWFDWPRHEAKAAVLKSFQPIVIDGLLQTRAYANELLFGDEAAVEARMQRQTVLARQEPEPPTLFYVLPELVLHNQIGSREVMREQLEHLIASASQQIHIQVVPQGAMHPGNTGAFVIATRNDGAEIAHIDTAVHGLTMGGTEELRKLTQSFDAIRSQALPVGMSLDLIRRTVKEKWT</sequence>
<dbReference type="EMBL" id="QLYX01000017">
    <property type="protein sequence ID" value="RAY11643.1"/>
    <property type="molecule type" value="Genomic_DNA"/>
</dbReference>
<dbReference type="InterPro" id="IPR001387">
    <property type="entry name" value="Cro/C1-type_HTH"/>
</dbReference>
<feature type="domain" description="HTH cro/C1-type" evidence="1">
    <location>
        <begin position="22"/>
        <end position="56"/>
    </location>
</feature>
<protein>
    <submittedName>
        <fullName evidence="2">XRE family transcriptional regulator</fullName>
    </submittedName>
</protein>
<gene>
    <name evidence="2" type="ORF">DPM19_28880</name>
</gene>
<dbReference type="Pfam" id="PF13560">
    <property type="entry name" value="HTH_31"/>
    <property type="match status" value="1"/>
</dbReference>
<dbReference type="PROSITE" id="PS50943">
    <property type="entry name" value="HTH_CROC1"/>
    <property type="match status" value="1"/>
</dbReference>
<reference evidence="2 3" key="1">
    <citation type="submission" date="2018-06" db="EMBL/GenBank/DDBJ databases">
        <title>Actinomadura craniellae sp. nov. isolated from marine sponge Craniella sp.</title>
        <authorList>
            <person name="Li L."/>
            <person name="Xu Q.H."/>
            <person name="Lin H.W."/>
            <person name="Lu Y.H."/>
        </authorList>
    </citation>
    <scope>NUCLEOTIDE SEQUENCE [LARGE SCALE GENOMIC DNA]</scope>
    <source>
        <strain evidence="2 3">LHW63021</strain>
    </source>
</reference>
<evidence type="ECO:0000259" key="1">
    <source>
        <dbReference type="PROSITE" id="PS50943"/>
    </source>
</evidence>
<dbReference type="SMART" id="SM00530">
    <property type="entry name" value="HTH_XRE"/>
    <property type="match status" value="1"/>
</dbReference>
<evidence type="ECO:0000313" key="2">
    <source>
        <dbReference type="EMBL" id="RAY11643.1"/>
    </source>
</evidence>
<dbReference type="SUPFAM" id="SSF47413">
    <property type="entry name" value="lambda repressor-like DNA-binding domains"/>
    <property type="match status" value="1"/>
</dbReference>
<dbReference type="GO" id="GO:0003677">
    <property type="term" value="F:DNA binding"/>
    <property type="evidence" value="ECO:0007669"/>
    <property type="project" value="InterPro"/>
</dbReference>
<organism evidence="2 3">
    <name type="scientific">Actinomadura craniellae</name>
    <dbReference type="NCBI Taxonomy" id="2231787"/>
    <lineage>
        <taxon>Bacteria</taxon>
        <taxon>Bacillati</taxon>
        <taxon>Actinomycetota</taxon>
        <taxon>Actinomycetes</taxon>
        <taxon>Streptosporangiales</taxon>
        <taxon>Thermomonosporaceae</taxon>
        <taxon>Actinomadura</taxon>
    </lineage>
</organism>
<dbReference type="RefSeq" id="WP_111871335.1">
    <property type="nucleotide sequence ID" value="NZ_QLYX01000017.1"/>
</dbReference>
<dbReference type="InterPro" id="IPR043917">
    <property type="entry name" value="DUF5753"/>
</dbReference>
<dbReference type="CDD" id="cd00093">
    <property type="entry name" value="HTH_XRE"/>
    <property type="match status" value="1"/>
</dbReference>
<comment type="caution">
    <text evidence="2">The sequence shown here is derived from an EMBL/GenBank/DDBJ whole genome shotgun (WGS) entry which is preliminary data.</text>
</comment>